<feature type="transmembrane region" description="Helical" evidence="2">
    <location>
        <begin position="35"/>
        <end position="53"/>
    </location>
</feature>
<dbReference type="AlphaFoldDB" id="A0A8J3UM96"/>
<dbReference type="Proteomes" id="UP000644610">
    <property type="component" value="Unassembled WGS sequence"/>
</dbReference>
<keyword evidence="2" id="KW-0812">Transmembrane</keyword>
<feature type="domain" description="SPW repeat-containing integral membrane" evidence="3">
    <location>
        <begin position="33"/>
        <end position="129"/>
    </location>
</feature>
<feature type="transmembrane region" description="Helical" evidence="2">
    <location>
        <begin position="85"/>
        <end position="104"/>
    </location>
</feature>
<accession>A0A8J3UM96</accession>
<keyword evidence="2" id="KW-1133">Transmembrane helix</keyword>
<comment type="caution">
    <text evidence="4">The sequence shown here is derived from an EMBL/GenBank/DDBJ whole genome shotgun (WGS) entry which is preliminary data.</text>
</comment>
<evidence type="ECO:0000256" key="1">
    <source>
        <dbReference type="SAM" id="MobiDB-lite"/>
    </source>
</evidence>
<feature type="transmembrane region" description="Helical" evidence="2">
    <location>
        <begin position="116"/>
        <end position="136"/>
    </location>
</feature>
<evidence type="ECO:0000259" key="3">
    <source>
        <dbReference type="Pfam" id="PF03779"/>
    </source>
</evidence>
<evidence type="ECO:0000313" key="4">
    <source>
        <dbReference type="EMBL" id="GII48493.1"/>
    </source>
</evidence>
<keyword evidence="5" id="KW-1185">Reference proteome</keyword>
<feature type="region of interest" description="Disordered" evidence="1">
    <location>
        <begin position="145"/>
        <end position="189"/>
    </location>
</feature>
<reference evidence="4" key="1">
    <citation type="submission" date="2021-01" db="EMBL/GenBank/DDBJ databases">
        <title>Whole genome shotgun sequence of Planotetraspora silvatica NBRC 100141.</title>
        <authorList>
            <person name="Komaki H."/>
            <person name="Tamura T."/>
        </authorList>
    </citation>
    <scope>NUCLEOTIDE SEQUENCE</scope>
    <source>
        <strain evidence="4">NBRC 100141</strain>
    </source>
</reference>
<keyword evidence="2" id="KW-0472">Membrane</keyword>
<name>A0A8J3UM96_9ACTN</name>
<organism evidence="4 5">
    <name type="scientific">Planotetraspora silvatica</name>
    <dbReference type="NCBI Taxonomy" id="234614"/>
    <lineage>
        <taxon>Bacteria</taxon>
        <taxon>Bacillati</taxon>
        <taxon>Actinomycetota</taxon>
        <taxon>Actinomycetes</taxon>
        <taxon>Streptosporangiales</taxon>
        <taxon>Streptosporangiaceae</taxon>
        <taxon>Planotetraspora</taxon>
    </lineage>
</organism>
<evidence type="ECO:0000313" key="5">
    <source>
        <dbReference type="Proteomes" id="UP000644610"/>
    </source>
</evidence>
<evidence type="ECO:0000256" key="2">
    <source>
        <dbReference type="SAM" id="Phobius"/>
    </source>
</evidence>
<feature type="compositionally biased region" description="Basic and acidic residues" evidence="1">
    <location>
        <begin position="145"/>
        <end position="160"/>
    </location>
</feature>
<dbReference type="EMBL" id="BOOQ01000031">
    <property type="protein sequence ID" value="GII48493.1"/>
    <property type="molecule type" value="Genomic_DNA"/>
</dbReference>
<feature type="transmembrane region" description="Helical" evidence="2">
    <location>
        <begin position="60"/>
        <end position="79"/>
    </location>
</feature>
<proteinExistence type="predicted"/>
<protein>
    <recommendedName>
        <fullName evidence="3">SPW repeat-containing integral membrane domain-containing protein</fullName>
    </recommendedName>
</protein>
<gene>
    <name evidence="4" type="ORF">Psi02_49170</name>
</gene>
<sequence>MTHSTDIGSHPDIVQMRARYEAAAANPVAQGADGLALLSGMYLALSPWIAGFSNRGPLTINNLITGLVVTLLALGYSSMYGRTHGIAWVLPLIGLWTIIAPWVIRGDMASARTIWSNVIVGAIILALGLATMRFGMMGDHDRSGGFRKPKLTEHSTHGQERTQYGQERTPYGQERPPYGQDRPGPTSRT</sequence>
<dbReference type="RefSeq" id="WP_203977952.1">
    <property type="nucleotide sequence ID" value="NZ_BAAAKY010000033.1"/>
</dbReference>
<dbReference type="InterPro" id="IPR005530">
    <property type="entry name" value="SPW"/>
</dbReference>
<dbReference type="Pfam" id="PF03779">
    <property type="entry name" value="SPW"/>
    <property type="match status" value="1"/>
</dbReference>